<keyword evidence="3" id="KW-1185">Reference proteome</keyword>
<keyword evidence="1" id="KW-0472">Membrane</keyword>
<keyword evidence="1" id="KW-0812">Transmembrane</keyword>
<keyword evidence="1" id="KW-1133">Transmembrane helix</keyword>
<feature type="transmembrane region" description="Helical" evidence="1">
    <location>
        <begin position="21"/>
        <end position="47"/>
    </location>
</feature>
<accession>A0A1R0F741</accession>
<evidence type="ECO:0000313" key="2">
    <source>
        <dbReference type="EMBL" id="OLY42781.1"/>
    </source>
</evidence>
<organism evidence="2 3">
    <name type="scientific">Bartonella apis</name>
    <dbReference type="NCBI Taxonomy" id="1686310"/>
    <lineage>
        <taxon>Bacteria</taxon>
        <taxon>Pseudomonadati</taxon>
        <taxon>Pseudomonadota</taxon>
        <taxon>Alphaproteobacteria</taxon>
        <taxon>Hyphomicrobiales</taxon>
        <taxon>Bartonellaceae</taxon>
        <taxon>Bartonella</taxon>
    </lineage>
</organism>
<gene>
    <name evidence="2" type="ORF">PEB0149_001910</name>
</gene>
<dbReference type="AlphaFoldDB" id="A0A1R0F741"/>
<dbReference type="Proteomes" id="UP000187344">
    <property type="component" value="Unassembled WGS sequence"/>
</dbReference>
<name>A0A1R0F741_9HYPH</name>
<evidence type="ECO:0000256" key="1">
    <source>
        <dbReference type="SAM" id="Phobius"/>
    </source>
</evidence>
<evidence type="ECO:0000313" key="3">
    <source>
        <dbReference type="Proteomes" id="UP000187344"/>
    </source>
</evidence>
<dbReference type="EMBL" id="LXYT01000003">
    <property type="protein sequence ID" value="OLY42781.1"/>
    <property type="molecule type" value="Genomic_DNA"/>
</dbReference>
<reference evidence="2 3" key="1">
    <citation type="submission" date="2016-12" db="EMBL/GenBank/DDBJ databases">
        <title>Comparative genomics of Bartonella apis.</title>
        <authorList>
            <person name="Engel P."/>
        </authorList>
    </citation>
    <scope>NUCLEOTIDE SEQUENCE [LARGE SCALE GENOMIC DNA]</scope>
    <source>
        <strain evidence="2 3">PEB0149</strain>
    </source>
</reference>
<sequence length="48" mass="5667">MHKNRLIEPFHTFMIPLFNRALFEAFVVFAVSALFTWTILTITFMSIC</sequence>
<comment type="caution">
    <text evidence="2">The sequence shown here is derived from an EMBL/GenBank/DDBJ whole genome shotgun (WGS) entry which is preliminary data.</text>
</comment>
<protein>
    <submittedName>
        <fullName evidence="2">Uncharacterized protein</fullName>
    </submittedName>
</protein>
<proteinExistence type="predicted"/>